<feature type="domain" description="Resolvase/invertase-type recombinase catalytic" evidence="2">
    <location>
        <begin position="9"/>
        <end position="158"/>
    </location>
</feature>
<dbReference type="InterPro" id="IPR038109">
    <property type="entry name" value="DNA_bind_recomb_sf"/>
</dbReference>
<dbReference type="Pfam" id="PF00239">
    <property type="entry name" value="Resolvase"/>
    <property type="match status" value="1"/>
</dbReference>
<dbReference type="PROSITE" id="PS51736">
    <property type="entry name" value="RECOMBINASES_3"/>
    <property type="match status" value="1"/>
</dbReference>
<dbReference type="CDD" id="cd00338">
    <property type="entry name" value="Ser_Recombinase"/>
    <property type="match status" value="1"/>
</dbReference>
<dbReference type="EMBL" id="CP036262">
    <property type="protein sequence ID" value="QDS91889.1"/>
    <property type="molecule type" value="Genomic_DNA"/>
</dbReference>
<proteinExistence type="predicted"/>
<dbReference type="InterPro" id="IPR025827">
    <property type="entry name" value="Zn_ribbon_recom_dom"/>
</dbReference>
<evidence type="ECO:0000313" key="4">
    <source>
        <dbReference type="EMBL" id="QDS91889.1"/>
    </source>
</evidence>
<sequence>MVAKPKQTPAASYVRMSTDKQETSPEQQREAIAKLAIEHGYEIVATYEDLGVSGNNTEKRAGFRRMIADGSTRKFEAILCWDQDRFGRFDLIEAGKWIEPLRSAGVSLVTTTAGAIDWTTLTGQLGYMASQMGKAQYLRDLSANVRRGQDRVEKLGRWTRGFAPFGYEVDSETGKLIPAKPSEVRILKAIFEQYAAGKSYREIAAWLTSQGVKTRRGNNWQQQSIRHTVNNVVYRGHLAYGKSTASKYLPYGSPSGDRINRPESEWSVITNCHEPLVSQELFDRCHQRKAKNKNMTGPKSKNRYALTGLLFCKNCGSRLCGTSAKGENVKRYICIDYQNSRGTCERRTVKEDLVLGEILKAIRTEFIDKFFGSAEREAIKDQMREILLEGSGDIERNRAADRQRLAETEGELEQAVNAMLSTSEDLRPLVEKRVRTIQDERDTLTDRLAKTTAPAAEQIARAEERIDSAIRWLDRLEAIVGTEYDPPVLAEMLGQFIERVDVDIERVPCGKRSSHKLRGGVIYFRAESFPAWAVPVSQELASPLGTSCFEALD</sequence>
<evidence type="ECO:0000256" key="1">
    <source>
        <dbReference type="SAM" id="MobiDB-lite"/>
    </source>
</evidence>
<name>A0A517MAH2_9BACT</name>
<dbReference type="InterPro" id="IPR006119">
    <property type="entry name" value="Resolv_N"/>
</dbReference>
<evidence type="ECO:0000259" key="3">
    <source>
        <dbReference type="PROSITE" id="PS51737"/>
    </source>
</evidence>
<dbReference type="PANTHER" id="PTHR30461">
    <property type="entry name" value="DNA-INVERTASE FROM LAMBDOID PROPHAGE"/>
    <property type="match status" value="1"/>
</dbReference>
<dbReference type="SMART" id="SM00857">
    <property type="entry name" value="Resolvase"/>
    <property type="match status" value="1"/>
</dbReference>
<gene>
    <name evidence="4" type="ORF">FF011L_06250</name>
</gene>
<keyword evidence="5" id="KW-1185">Reference proteome</keyword>
<dbReference type="InterPro" id="IPR011109">
    <property type="entry name" value="DNA_bind_recombinase_dom"/>
</dbReference>
<feature type="region of interest" description="Disordered" evidence="1">
    <location>
        <begin position="1"/>
        <end position="27"/>
    </location>
</feature>
<dbReference type="GO" id="GO:0000150">
    <property type="term" value="F:DNA strand exchange activity"/>
    <property type="evidence" value="ECO:0007669"/>
    <property type="project" value="InterPro"/>
</dbReference>
<dbReference type="GO" id="GO:0003677">
    <property type="term" value="F:DNA binding"/>
    <property type="evidence" value="ECO:0007669"/>
    <property type="project" value="InterPro"/>
</dbReference>
<evidence type="ECO:0000259" key="2">
    <source>
        <dbReference type="PROSITE" id="PS51736"/>
    </source>
</evidence>
<dbReference type="Proteomes" id="UP000320672">
    <property type="component" value="Chromosome"/>
</dbReference>
<organism evidence="4 5">
    <name type="scientific">Roseimaritima multifibrata</name>
    <dbReference type="NCBI Taxonomy" id="1930274"/>
    <lineage>
        <taxon>Bacteria</taxon>
        <taxon>Pseudomonadati</taxon>
        <taxon>Planctomycetota</taxon>
        <taxon>Planctomycetia</taxon>
        <taxon>Pirellulales</taxon>
        <taxon>Pirellulaceae</taxon>
        <taxon>Roseimaritima</taxon>
    </lineage>
</organism>
<dbReference type="InterPro" id="IPR036162">
    <property type="entry name" value="Resolvase-like_N_sf"/>
</dbReference>
<dbReference type="Gene3D" id="3.40.50.1390">
    <property type="entry name" value="Resolvase, N-terminal catalytic domain"/>
    <property type="match status" value="1"/>
</dbReference>
<feature type="compositionally biased region" description="Basic and acidic residues" evidence="1">
    <location>
        <begin position="17"/>
        <end position="27"/>
    </location>
</feature>
<evidence type="ECO:0000313" key="5">
    <source>
        <dbReference type="Proteomes" id="UP000320672"/>
    </source>
</evidence>
<reference evidence="4 5" key="1">
    <citation type="submission" date="2019-02" db="EMBL/GenBank/DDBJ databases">
        <title>Deep-cultivation of Planctomycetes and their phenomic and genomic characterization uncovers novel biology.</title>
        <authorList>
            <person name="Wiegand S."/>
            <person name="Jogler M."/>
            <person name="Boedeker C."/>
            <person name="Pinto D."/>
            <person name="Vollmers J."/>
            <person name="Rivas-Marin E."/>
            <person name="Kohn T."/>
            <person name="Peeters S.H."/>
            <person name="Heuer A."/>
            <person name="Rast P."/>
            <person name="Oberbeckmann S."/>
            <person name="Bunk B."/>
            <person name="Jeske O."/>
            <person name="Meyerdierks A."/>
            <person name="Storesund J.E."/>
            <person name="Kallscheuer N."/>
            <person name="Luecker S."/>
            <person name="Lage O.M."/>
            <person name="Pohl T."/>
            <person name="Merkel B.J."/>
            <person name="Hornburger P."/>
            <person name="Mueller R.-W."/>
            <person name="Bruemmer F."/>
            <person name="Labrenz M."/>
            <person name="Spormann A.M."/>
            <person name="Op den Camp H."/>
            <person name="Overmann J."/>
            <person name="Amann R."/>
            <person name="Jetten M.S.M."/>
            <person name="Mascher T."/>
            <person name="Medema M.H."/>
            <person name="Devos D.P."/>
            <person name="Kaster A.-K."/>
            <person name="Ovreas L."/>
            <person name="Rohde M."/>
            <person name="Galperin M.Y."/>
            <person name="Jogler C."/>
        </authorList>
    </citation>
    <scope>NUCLEOTIDE SEQUENCE [LARGE SCALE GENOMIC DNA]</scope>
    <source>
        <strain evidence="4 5">FF011L</strain>
    </source>
</reference>
<dbReference type="Gene3D" id="3.90.1750.20">
    <property type="entry name" value="Putative Large Serine Recombinase, Chain B, Domain 2"/>
    <property type="match status" value="1"/>
</dbReference>
<dbReference type="Pfam" id="PF13408">
    <property type="entry name" value="Zn_ribbon_recom"/>
    <property type="match status" value="1"/>
</dbReference>
<dbReference type="PROSITE" id="PS51737">
    <property type="entry name" value="RECOMBINASE_DNA_BIND"/>
    <property type="match status" value="1"/>
</dbReference>
<protein>
    <submittedName>
        <fullName evidence="4">Recombinase</fullName>
    </submittedName>
</protein>
<dbReference type="PANTHER" id="PTHR30461:SF23">
    <property type="entry name" value="DNA RECOMBINASE-RELATED"/>
    <property type="match status" value="1"/>
</dbReference>
<dbReference type="Pfam" id="PF07508">
    <property type="entry name" value="Recombinase"/>
    <property type="match status" value="1"/>
</dbReference>
<dbReference type="KEGG" id="rml:FF011L_06250"/>
<dbReference type="InterPro" id="IPR050639">
    <property type="entry name" value="SSR_resolvase"/>
</dbReference>
<dbReference type="AlphaFoldDB" id="A0A517MAH2"/>
<accession>A0A517MAH2</accession>
<dbReference type="SUPFAM" id="SSF53041">
    <property type="entry name" value="Resolvase-like"/>
    <property type="match status" value="1"/>
</dbReference>
<feature type="domain" description="Recombinase" evidence="3">
    <location>
        <begin position="164"/>
        <end position="297"/>
    </location>
</feature>
<dbReference type="OrthoDB" id="278150at2"/>